<feature type="non-terminal residue" evidence="1">
    <location>
        <position position="106"/>
    </location>
</feature>
<proteinExistence type="predicted"/>
<gene>
    <name evidence="1" type="ORF">CYMTET_34832</name>
</gene>
<sequence>DGVYLTPTWRSMTTDGVFDIHVALMSTDGTGAPHDPVGRSPGHLCPMTSVGPDYIRTNNRLPNSFSEYFSPNHVTYNRNAHNHPYNLNAHIRPSHNHTTHNYPSYN</sequence>
<dbReference type="EMBL" id="LGRX02022032">
    <property type="protein sequence ID" value="KAK3256013.1"/>
    <property type="molecule type" value="Genomic_DNA"/>
</dbReference>
<name>A0AAE0FAC9_9CHLO</name>
<dbReference type="AlphaFoldDB" id="A0AAE0FAC9"/>
<reference evidence="1 2" key="1">
    <citation type="journal article" date="2015" name="Genome Biol. Evol.">
        <title>Comparative Genomics of a Bacterivorous Green Alga Reveals Evolutionary Causalities and Consequences of Phago-Mixotrophic Mode of Nutrition.</title>
        <authorList>
            <person name="Burns J.A."/>
            <person name="Paasch A."/>
            <person name="Narechania A."/>
            <person name="Kim E."/>
        </authorList>
    </citation>
    <scope>NUCLEOTIDE SEQUENCE [LARGE SCALE GENOMIC DNA]</scope>
    <source>
        <strain evidence="1 2">PLY_AMNH</strain>
    </source>
</reference>
<accession>A0AAE0FAC9</accession>
<comment type="caution">
    <text evidence="1">The sequence shown here is derived from an EMBL/GenBank/DDBJ whole genome shotgun (WGS) entry which is preliminary data.</text>
</comment>
<keyword evidence="2" id="KW-1185">Reference proteome</keyword>
<dbReference type="Proteomes" id="UP001190700">
    <property type="component" value="Unassembled WGS sequence"/>
</dbReference>
<feature type="non-terminal residue" evidence="1">
    <location>
        <position position="1"/>
    </location>
</feature>
<evidence type="ECO:0000313" key="2">
    <source>
        <dbReference type="Proteomes" id="UP001190700"/>
    </source>
</evidence>
<organism evidence="1 2">
    <name type="scientific">Cymbomonas tetramitiformis</name>
    <dbReference type="NCBI Taxonomy" id="36881"/>
    <lineage>
        <taxon>Eukaryota</taxon>
        <taxon>Viridiplantae</taxon>
        <taxon>Chlorophyta</taxon>
        <taxon>Pyramimonadophyceae</taxon>
        <taxon>Pyramimonadales</taxon>
        <taxon>Pyramimonadaceae</taxon>
        <taxon>Cymbomonas</taxon>
    </lineage>
</organism>
<evidence type="ECO:0000313" key="1">
    <source>
        <dbReference type="EMBL" id="KAK3256013.1"/>
    </source>
</evidence>
<protein>
    <submittedName>
        <fullName evidence="1">Uncharacterized protein</fullName>
    </submittedName>
</protein>